<protein>
    <submittedName>
        <fullName evidence="1">Uncharacterized protein</fullName>
    </submittedName>
</protein>
<gene>
    <name evidence="1" type="ORF">H4R26_005501</name>
</gene>
<dbReference type="OrthoDB" id="21254at2759"/>
<evidence type="ECO:0000313" key="2">
    <source>
        <dbReference type="Proteomes" id="UP001150907"/>
    </source>
</evidence>
<organism evidence="1 2">
    <name type="scientific">Coemansia thaxteri</name>
    <dbReference type="NCBI Taxonomy" id="2663907"/>
    <lineage>
        <taxon>Eukaryota</taxon>
        <taxon>Fungi</taxon>
        <taxon>Fungi incertae sedis</taxon>
        <taxon>Zoopagomycota</taxon>
        <taxon>Kickxellomycotina</taxon>
        <taxon>Kickxellomycetes</taxon>
        <taxon>Kickxellales</taxon>
        <taxon>Kickxellaceae</taxon>
        <taxon>Coemansia</taxon>
    </lineage>
</organism>
<dbReference type="EMBL" id="JANBQF010001002">
    <property type="protein sequence ID" value="KAJ1998324.1"/>
    <property type="molecule type" value="Genomic_DNA"/>
</dbReference>
<comment type="caution">
    <text evidence="1">The sequence shown here is derived from an EMBL/GenBank/DDBJ whole genome shotgun (WGS) entry which is preliminary data.</text>
</comment>
<evidence type="ECO:0000313" key="1">
    <source>
        <dbReference type="EMBL" id="KAJ1998324.1"/>
    </source>
</evidence>
<dbReference type="Proteomes" id="UP001150907">
    <property type="component" value="Unassembled WGS sequence"/>
</dbReference>
<proteinExistence type="predicted"/>
<sequence>MVDIIDGSEHSVEAFVVEVGKVDGDYEKQYDIDLRGALIRLSSLEPPSTISDEASFRVCLRPRNGGGPSLEK</sequence>
<name>A0A9W8BE42_9FUNG</name>
<reference evidence="1" key="1">
    <citation type="submission" date="2022-07" db="EMBL/GenBank/DDBJ databases">
        <title>Phylogenomic reconstructions and comparative analyses of Kickxellomycotina fungi.</title>
        <authorList>
            <person name="Reynolds N.K."/>
            <person name="Stajich J.E."/>
            <person name="Barry K."/>
            <person name="Grigoriev I.V."/>
            <person name="Crous P."/>
            <person name="Smith M.E."/>
        </authorList>
    </citation>
    <scope>NUCLEOTIDE SEQUENCE</scope>
    <source>
        <strain evidence="1">IMI 214461</strain>
    </source>
</reference>
<accession>A0A9W8BE42</accession>
<dbReference type="AlphaFoldDB" id="A0A9W8BE42"/>
<keyword evidence="2" id="KW-1185">Reference proteome</keyword>
<feature type="non-terminal residue" evidence="1">
    <location>
        <position position="1"/>
    </location>
</feature>